<name>A0A3L7DUD6_9GAMM</name>
<dbReference type="InterPro" id="IPR047951">
    <property type="entry name" value="Transpos_ISL3"/>
</dbReference>
<dbReference type="Pfam" id="PF13542">
    <property type="entry name" value="HTH_Tnp_ISL3"/>
    <property type="match status" value="1"/>
</dbReference>
<accession>A0A3L7DUD6</accession>
<dbReference type="NCBIfam" id="NF033550">
    <property type="entry name" value="transpos_ISL3"/>
    <property type="match status" value="1"/>
</dbReference>
<dbReference type="Pfam" id="PF01610">
    <property type="entry name" value="DDE_Tnp_ISL3"/>
    <property type="match status" value="1"/>
</dbReference>
<evidence type="ECO:0000259" key="2">
    <source>
        <dbReference type="Pfam" id="PF13542"/>
    </source>
</evidence>
<evidence type="ECO:0000313" key="5">
    <source>
        <dbReference type="Proteomes" id="UP000265509"/>
    </source>
</evidence>
<dbReference type="InterPro" id="IPR002560">
    <property type="entry name" value="Transposase_DDE"/>
</dbReference>
<gene>
    <name evidence="4" type="ORF">DWB85_19300</name>
</gene>
<dbReference type="OrthoDB" id="6378821at2"/>
<dbReference type="InterPro" id="IPR032877">
    <property type="entry name" value="Transposase_HTH"/>
</dbReference>
<protein>
    <submittedName>
        <fullName evidence="4">ISL3 family transposase</fullName>
    </submittedName>
</protein>
<feature type="domain" description="Transposase IS204/IS1001/IS1096/IS1165 zinc-finger" evidence="3">
    <location>
        <begin position="42"/>
        <end position="87"/>
    </location>
</feature>
<evidence type="ECO:0000259" key="1">
    <source>
        <dbReference type="Pfam" id="PF01610"/>
    </source>
</evidence>
<proteinExistence type="predicted"/>
<dbReference type="Proteomes" id="UP000265509">
    <property type="component" value="Unassembled WGS sequence"/>
</dbReference>
<feature type="domain" description="Transposase IS204/IS1001/IS1096/IS1165 DDE" evidence="1">
    <location>
        <begin position="157"/>
        <end position="395"/>
    </location>
</feature>
<sequence>MHSEEMYRQMLGLTAPWDVERVDLNMAEQRVDIYVTHPARQRFACPTCGRELGVYDHQPERTWRHLDSMQFLTFLHARPPRVSCPDHGVHQVELPWAQTGSRFTHLFEALAIDVLLAANVSRAADILRISWDEAWHLMERAVKRGRAAKGSDAPSQIGVDEKAIAKRHRYMTLVCDLEASTVEYIGEGRSEESLAGYFEALTEEQREAIEAISLDMWPAYIGACRRHVPDADSKMVFDRFHIMRHVLDGVDKVRKQEHKMLLRAGDERLSRSKYLWLTNPHNMTHQARSHFADLKAAELKTARAWAIKESLRALWDYQTEVWAMKFWKRWYFWATHSRLKPMIDAAKLIFRHLPNVMTYFTHRITNAVAEGLNSKISTVQKRACGFRNPEHFKTAVFFHCGGLNLYPAAVTHTNAG</sequence>
<evidence type="ECO:0000313" key="4">
    <source>
        <dbReference type="EMBL" id="RLQ20139.1"/>
    </source>
</evidence>
<dbReference type="RefSeq" id="WP_117957705.1">
    <property type="nucleotide sequence ID" value="NZ_QRAN01000060.1"/>
</dbReference>
<reference evidence="4 5" key="1">
    <citation type="submission" date="2018-07" db="EMBL/GenBank/DDBJ databases">
        <title>Halioglobus sp. genome submission.</title>
        <authorList>
            <person name="Ye M.-Q."/>
            <person name="Du Z.-J."/>
        </authorList>
    </citation>
    <scope>NUCLEOTIDE SEQUENCE [LARGE SCALE GENOMIC DNA]</scope>
    <source>
        <strain evidence="4 5">U0301</strain>
    </source>
</reference>
<organism evidence="4 5">
    <name type="scientific">Seongchinamella sediminis</name>
    <dbReference type="NCBI Taxonomy" id="2283635"/>
    <lineage>
        <taxon>Bacteria</taxon>
        <taxon>Pseudomonadati</taxon>
        <taxon>Pseudomonadota</taxon>
        <taxon>Gammaproteobacteria</taxon>
        <taxon>Cellvibrionales</taxon>
        <taxon>Halieaceae</taxon>
        <taxon>Seongchinamella</taxon>
    </lineage>
</organism>
<dbReference type="InterPro" id="IPR029261">
    <property type="entry name" value="Transposase_Znf"/>
</dbReference>
<dbReference type="AlphaFoldDB" id="A0A3L7DUD6"/>
<keyword evidence="5" id="KW-1185">Reference proteome</keyword>
<dbReference type="PANTHER" id="PTHR33498">
    <property type="entry name" value="TRANSPOSASE FOR INSERTION SEQUENCE ELEMENT IS1557"/>
    <property type="match status" value="1"/>
</dbReference>
<dbReference type="Pfam" id="PF14690">
    <property type="entry name" value="Zn_ribbon_ISL3"/>
    <property type="match status" value="1"/>
</dbReference>
<dbReference type="EMBL" id="QRAN01000060">
    <property type="protein sequence ID" value="RLQ20139.1"/>
    <property type="molecule type" value="Genomic_DNA"/>
</dbReference>
<dbReference type="PANTHER" id="PTHR33498:SF1">
    <property type="entry name" value="TRANSPOSASE FOR INSERTION SEQUENCE ELEMENT IS1557"/>
    <property type="match status" value="1"/>
</dbReference>
<evidence type="ECO:0000259" key="3">
    <source>
        <dbReference type="Pfam" id="PF14690"/>
    </source>
</evidence>
<feature type="domain" description="Transposase IS204/IS1001/IS1096/IS1165 helix-turn-helix" evidence="2">
    <location>
        <begin position="92"/>
        <end position="142"/>
    </location>
</feature>
<comment type="caution">
    <text evidence="4">The sequence shown here is derived from an EMBL/GenBank/DDBJ whole genome shotgun (WGS) entry which is preliminary data.</text>
</comment>